<reference evidence="3" key="1">
    <citation type="submission" date="2020-04" db="EMBL/GenBank/DDBJ databases">
        <title>Draft genome resource of the tomato pathogen Pseudocercospora fuligena.</title>
        <authorList>
            <person name="Zaccaron A."/>
        </authorList>
    </citation>
    <scope>NUCLEOTIDE SEQUENCE</scope>
    <source>
        <strain evidence="3">PF001</strain>
    </source>
</reference>
<comment type="caution">
    <text evidence="3">The sequence shown here is derived from an EMBL/GenBank/DDBJ whole genome shotgun (WGS) entry which is preliminary data.</text>
</comment>
<evidence type="ECO:0000256" key="2">
    <source>
        <dbReference type="SAM" id="Phobius"/>
    </source>
</evidence>
<evidence type="ECO:0000313" key="4">
    <source>
        <dbReference type="Proteomes" id="UP000660729"/>
    </source>
</evidence>
<dbReference type="OrthoDB" id="10675301at2759"/>
<dbReference type="AlphaFoldDB" id="A0A8H6RFB7"/>
<keyword evidence="2" id="KW-0472">Membrane</keyword>
<dbReference type="Proteomes" id="UP000660729">
    <property type="component" value="Unassembled WGS sequence"/>
</dbReference>
<gene>
    <name evidence="3" type="ORF">HII31_08726</name>
</gene>
<name>A0A8H6RFB7_9PEZI</name>
<dbReference type="EMBL" id="JABCIY010000177">
    <property type="protein sequence ID" value="KAF7189904.1"/>
    <property type="molecule type" value="Genomic_DNA"/>
</dbReference>
<keyword evidence="2" id="KW-1133">Transmembrane helix</keyword>
<evidence type="ECO:0000313" key="3">
    <source>
        <dbReference type="EMBL" id="KAF7189904.1"/>
    </source>
</evidence>
<protein>
    <submittedName>
        <fullName evidence="3">Uncharacterized protein</fullName>
    </submittedName>
</protein>
<proteinExistence type="predicted"/>
<keyword evidence="4" id="KW-1185">Reference proteome</keyword>
<feature type="region of interest" description="Disordered" evidence="1">
    <location>
        <begin position="1"/>
        <end position="33"/>
    </location>
</feature>
<feature type="compositionally biased region" description="Basic residues" evidence="1">
    <location>
        <begin position="1"/>
        <end position="21"/>
    </location>
</feature>
<sequence>MAKKKSSKSGKKRSAHKRPARKGQTSATDGHAAMRLESERRRERFRNILSQPFAIPLLWVCGACFVTFWLIVWLLRVAIGVIVCADRFLIFAIRLGRALRRWLARQCLSSHEQEGSSPQPQPQSRLLRLPQELQDRIWDHIVAAENEHLFWTHTGPWALGPPNFPGVNLVTSFAYLNEDKALPVRRACRLTKVGFEGRRSWRNTFKHSAPYPRLSRGHQWASSQVFSLGQHVRILYNRFEAINGQTRDMEARIYFMPPKDVDVWRPNAQGQFDRIGTSTRPSSFILWFKETCPSLESTHVAMKVLLRGYILDMLEEHGSNMVKLDSFLHCIAIYVQARLQDRSTMRRETSCKGRHFGLSRSNLAHKIWHICIGDARLQPEIALTSVVVIK</sequence>
<evidence type="ECO:0000256" key="1">
    <source>
        <dbReference type="SAM" id="MobiDB-lite"/>
    </source>
</evidence>
<feature type="transmembrane region" description="Helical" evidence="2">
    <location>
        <begin position="48"/>
        <end position="71"/>
    </location>
</feature>
<keyword evidence="2" id="KW-0812">Transmembrane</keyword>
<organism evidence="3 4">
    <name type="scientific">Pseudocercospora fuligena</name>
    <dbReference type="NCBI Taxonomy" id="685502"/>
    <lineage>
        <taxon>Eukaryota</taxon>
        <taxon>Fungi</taxon>
        <taxon>Dikarya</taxon>
        <taxon>Ascomycota</taxon>
        <taxon>Pezizomycotina</taxon>
        <taxon>Dothideomycetes</taxon>
        <taxon>Dothideomycetidae</taxon>
        <taxon>Mycosphaerellales</taxon>
        <taxon>Mycosphaerellaceae</taxon>
        <taxon>Pseudocercospora</taxon>
    </lineage>
</organism>
<accession>A0A8H6RFB7</accession>